<evidence type="ECO:0000313" key="4">
    <source>
        <dbReference type="Proteomes" id="UP000807353"/>
    </source>
</evidence>
<sequence>MSYPFHSKTKAGERQGRPQDQSEANERPTTQIVSCDIDDSTKEPDMLSSSGGDPRLTHDEGVPFGLKPSGPSNNIGPTTVLEISLTELDGTIVGLSGQVEPKHFRLLDCDAFLDSQLLRVLQFPEFTPKDIRYAAVSYPWRDLQLLEGTQPPMGCFSVQGAEHADPITIGVLRTACLATRQFGVSLLWLDRLCIMQSSRIDKDWQITHMFMVYVHADPCLILPGGLVRLANVSEPTTWLDRAWTLQESAANINRDSIKCVFAFPYDTFADFAKTLPNIGYSTSFWNSLLQAQHPAFTQHIIEPGYSAACNLLDLCTEIQFSVEKFEFHDPELAKDYRNFPLRILYAPAANLLSHALVYNRTINYQYLWMSAFVRSSSRPVDMVFSFMGLMGVQLPVSSFSPNDRAKATIKLIQAWLEQGHPAKWLFIAPELPPSPELSILPAFPETSESGRAMVNTPQGLKFAFEEIGLKEPWRDNNAPKGVMSDEGYFTFRSRGARVVGVSTEGLSSTLEKEVWGIVIGWKKEFNRDPATGLISMWDPDHPFPVIMELVLMFVEKHGADANGAELYHRVGMENLVDEKKTEGWSWVEREFSVGGPGQGDRIRFGIGETGPVYA</sequence>
<keyword evidence="4" id="KW-1185">Reference proteome</keyword>
<evidence type="ECO:0000256" key="1">
    <source>
        <dbReference type="SAM" id="MobiDB-lite"/>
    </source>
</evidence>
<protein>
    <recommendedName>
        <fullName evidence="2">Heterokaryon incompatibility domain-containing protein</fullName>
    </recommendedName>
</protein>
<reference evidence="3" key="1">
    <citation type="submission" date="2020-11" db="EMBL/GenBank/DDBJ databases">
        <authorList>
            <consortium name="DOE Joint Genome Institute"/>
            <person name="Ahrendt S."/>
            <person name="Riley R."/>
            <person name="Andreopoulos W."/>
            <person name="Labutti K."/>
            <person name="Pangilinan J."/>
            <person name="Ruiz-Duenas F.J."/>
            <person name="Barrasa J.M."/>
            <person name="Sanchez-Garcia M."/>
            <person name="Camarero S."/>
            <person name="Miyauchi S."/>
            <person name="Serrano A."/>
            <person name="Linde D."/>
            <person name="Babiker R."/>
            <person name="Drula E."/>
            <person name="Ayuso-Fernandez I."/>
            <person name="Pacheco R."/>
            <person name="Padilla G."/>
            <person name="Ferreira P."/>
            <person name="Barriuso J."/>
            <person name="Kellner H."/>
            <person name="Castanera R."/>
            <person name="Alfaro M."/>
            <person name="Ramirez L."/>
            <person name="Pisabarro A.G."/>
            <person name="Kuo A."/>
            <person name="Tritt A."/>
            <person name="Lipzen A."/>
            <person name="He G."/>
            <person name="Yan M."/>
            <person name="Ng V."/>
            <person name="Cullen D."/>
            <person name="Martin F."/>
            <person name="Rosso M.-N."/>
            <person name="Henrissat B."/>
            <person name="Hibbett D."/>
            <person name="Martinez A.T."/>
            <person name="Grigoriev I.V."/>
        </authorList>
    </citation>
    <scope>NUCLEOTIDE SEQUENCE</scope>
    <source>
        <strain evidence="3">CBS 247.69</strain>
    </source>
</reference>
<dbReference type="EMBL" id="MU150236">
    <property type="protein sequence ID" value="KAF9467608.1"/>
    <property type="molecule type" value="Genomic_DNA"/>
</dbReference>
<gene>
    <name evidence="3" type="ORF">BDZ94DRAFT_1248542</name>
</gene>
<dbReference type="Proteomes" id="UP000807353">
    <property type="component" value="Unassembled WGS sequence"/>
</dbReference>
<accession>A0A9P5YEV8</accession>
<dbReference type="OrthoDB" id="5303367at2759"/>
<dbReference type="PANTHER" id="PTHR33112:SF14">
    <property type="entry name" value="HETEROKARYON INCOMPATIBILITY DOMAIN-CONTAINING PROTEIN"/>
    <property type="match status" value="1"/>
</dbReference>
<comment type="caution">
    <text evidence="3">The sequence shown here is derived from an EMBL/GenBank/DDBJ whole genome shotgun (WGS) entry which is preliminary data.</text>
</comment>
<proteinExistence type="predicted"/>
<evidence type="ECO:0000313" key="3">
    <source>
        <dbReference type="EMBL" id="KAF9467608.1"/>
    </source>
</evidence>
<feature type="region of interest" description="Disordered" evidence="1">
    <location>
        <begin position="1"/>
        <end position="59"/>
    </location>
</feature>
<dbReference type="Pfam" id="PF06985">
    <property type="entry name" value="HET"/>
    <property type="match status" value="1"/>
</dbReference>
<feature type="compositionally biased region" description="Polar residues" evidence="1">
    <location>
        <begin position="18"/>
        <end position="33"/>
    </location>
</feature>
<dbReference type="AlphaFoldDB" id="A0A9P5YEV8"/>
<evidence type="ECO:0000259" key="2">
    <source>
        <dbReference type="Pfam" id="PF06985"/>
    </source>
</evidence>
<organism evidence="3 4">
    <name type="scientific">Collybia nuda</name>
    <dbReference type="NCBI Taxonomy" id="64659"/>
    <lineage>
        <taxon>Eukaryota</taxon>
        <taxon>Fungi</taxon>
        <taxon>Dikarya</taxon>
        <taxon>Basidiomycota</taxon>
        <taxon>Agaricomycotina</taxon>
        <taxon>Agaricomycetes</taxon>
        <taxon>Agaricomycetidae</taxon>
        <taxon>Agaricales</taxon>
        <taxon>Tricholomatineae</taxon>
        <taxon>Clitocybaceae</taxon>
        <taxon>Collybia</taxon>
    </lineage>
</organism>
<name>A0A9P5YEV8_9AGAR</name>
<feature type="domain" description="Heterokaryon incompatibility" evidence="2">
    <location>
        <begin position="133"/>
        <end position="221"/>
    </location>
</feature>
<dbReference type="InterPro" id="IPR010730">
    <property type="entry name" value="HET"/>
</dbReference>
<dbReference type="PANTHER" id="PTHR33112">
    <property type="entry name" value="DOMAIN PROTEIN, PUTATIVE-RELATED"/>
    <property type="match status" value="1"/>
</dbReference>